<feature type="domain" description="Aminoglycoside phosphotransferase" evidence="1">
    <location>
        <begin position="14"/>
        <end position="235"/>
    </location>
</feature>
<gene>
    <name evidence="2" type="ORF">SDC9_32852</name>
</gene>
<evidence type="ECO:0000313" key="2">
    <source>
        <dbReference type="EMBL" id="MPL86865.1"/>
    </source>
</evidence>
<protein>
    <recommendedName>
        <fullName evidence="1">Aminoglycoside phosphotransferase domain-containing protein</fullName>
    </recommendedName>
</protein>
<dbReference type="Pfam" id="PF01636">
    <property type="entry name" value="APH"/>
    <property type="match status" value="1"/>
</dbReference>
<dbReference type="PANTHER" id="PTHR41283">
    <property type="entry name" value="AMINOGLYCOSIDE PHOSPHOTRANSFERASE"/>
    <property type="match status" value="1"/>
</dbReference>
<accession>A0A644V747</accession>
<dbReference type="AlphaFoldDB" id="A0A644V747"/>
<organism evidence="2">
    <name type="scientific">bioreactor metagenome</name>
    <dbReference type="NCBI Taxonomy" id="1076179"/>
    <lineage>
        <taxon>unclassified sequences</taxon>
        <taxon>metagenomes</taxon>
        <taxon>ecological metagenomes</taxon>
    </lineage>
</organism>
<comment type="caution">
    <text evidence="2">The sequence shown here is derived from an EMBL/GenBank/DDBJ whole genome shotgun (WGS) entry which is preliminary data.</text>
</comment>
<sequence>MPDEIPNQSFTERTPILKGWSDDTKYLVTTDDGRKLLLRVSAREKYDRKKEEFEALKTIESRGIPAPKPIAFGRCPDNSSVYMLLSWTEGKEAEEVLPLLSSKEEYRMGVKAGILQKRLNSIPAPKDMKPWGVRFGKKLDWKNERYLACGIHFEHDDLMLAYIEEHRHLIQNRPQSFQHGDFHCGNIIINGEGEPCIIDFNRIDYGDPWEEFNRIVWCAKRSIYFAAGRIDGYFDGSVPQEFWDLLLLYISSNTLSSIPWSIPFGQKEVDTAVEMAKEVLFWYDDMKCSVPRWYLEAKKTRVK</sequence>
<reference evidence="2" key="1">
    <citation type="submission" date="2019-08" db="EMBL/GenBank/DDBJ databases">
        <authorList>
            <person name="Kucharzyk K."/>
            <person name="Murdoch R.W."/>
            <person name="Higgins S."/>
            <person name="Loffler F."/>
        </authorList>
    </citation>
    <scope>NUCLEOTIDE SEQUENCE</scope>
</reference>
<dbReference type="PANTHER" id="PTHR41283:SF1">
    <property type="entry name" value="AMINOGLYCOSIDE PHOSPHOTRANSFERASE DOMAIN-CONTAINING PROTEIN"/>
    <property type="match status" value="1"/>
</dbReference>
<dbReference type="EMBL" id="VSSQ01000228">
    <property type="protein sequence ID" value="MPL86865.1"/>
    <property type="molecule type" value="Genomic_DNA"/>
</dbReference>
<evidence type="ECO:0000259" key="1">
    <source>
        <dbReference type="Pfam" id="PF01636"/>
    </source>
</evidence>
<dbReference type="InterPro" id="IPR002575">
    <property type="entry name" value="Aminoglycoside_PTrfase"/>
</dbReference>
<dbReference type="Gene3D" id="3.90.1200.10">
    <property type="match status" value="1"/>
</dbReference>
<proteinExistence type="predicted"/>
<dbReference type="SUPFAM" id="SSF56112">
    <property type="entry name" value="Protein kinase-like (PK-like)"/>
    <property type="match status" value="1"/>
</dbReference>
<dbReference type="InterPro" id="IPR011009">
    <property type="entry name" value="Kinase-like_dom_sf"/>
</dbReference>
<name>A0A644V747_9ZZZZ</name>